<evidence type="ECO:0000313" key="10">
    <source>
        <dbReference type="EMBL" id="MCY1714012.1"/>
    </source>
</evidence>
<dbReference type="PIRSF" id="PIRSF001589">
    <property type="entry name" value="Asn_synthetase_glu-h"/>
    <property type="match status" value="1"/>
</dbReference>
<dbReference type="InterPro" id="IPR051786">
    <property type="entry name" value="ASN_synthetase/amidase"/>
</dbReference>
<comment type="catalytic activity">
    <reaction evidence="8">
        <text>L-aspartate + L-glutamine + ATP + H2O = L-asparagine + L-glutamate + AMP + diphosphate + H(+)</text>
        <dbReference type="Rhea" id="RHEA:12228"/>
        <dbReference type="ChEBI" id="CHEBI:15377"/>
        <dbReference type="ChEBI" id="CHEBI:15378"/>
        <dbReference type="ChEBI" id="CHEBI:29985"/>
        <dbReference type="ChEBI" id="CHEBI:29991"/>
        <dbReference type="ChEBI" id="CHEBI:30616"/>
        <dbReference type="ChEBI" id="CHEBI:33019"/>
        <dbReference type="ChEBI" id="CHEBI:58048"/>
        <dbReference type="ChEBI" id="CHEBI:58359"/>
        <dbReference type="ChEBI" id="CHEBI:456215"/>
        <dbReference type="EC" id="6.3.5.4"/>
    </reaction>
</comment>
<dbReference type="PANTHER" id="PTHR43284:SF1">
    <property type="entry name" value="ASPARAGINE SYNTHETASE"/>
    <property type="match status" value="1"/>
</dbReference>
<dbReference type="InterPro" id="IPR014729">
    <property type="entry name" value="Rossmann-like_a/b/a_fold"/>
</dbReference>
<keyword evidence="7" id="KW-0315">Glutamine amidotransferase</keyword>
<dbReference type="Pfam" id="PF13537">
    <property type="entry name" value="GATase_7"/>
    <property type="match status" value="1"/>
</dbReference>
<sequence>MCGIAGFCDYNDDLSEESYFWGSLAKRMGNRLKHRGPDDSGVHVSAHAALAHTRLAVVDIPGGKQPMTAIADGFRYTIVYNGELYNSAELRDELTALGHTFETKSDTEILLKCYIQFGFTCAEKLNGIFAFAVDDERRRCCYLCRDRFGVKPLFYTIENDRLVFASEIKALFEYPGVNPVIDRQGLCEIFGLGPARTEGVGIFQNVMEIKPGCCAVFDKFGLETAPYFELKIYEHPDSYEDSVKQVKYLVEDAVTRQLVSDVPLCTFLSGGLDSSIITAIAARNYQASGKILSTYSFDFIGNEKYFKPTAFQPGADRPWVEKMAEIFQTDHHFLECNNVTLADKLYDSVIAKDLPGMADVDSSLLYFCSLVKKHHVVGLSGECADEIFGGYPWFHKKEAFEGHCFPWSPDLSIRTGLLLPEIADALQINDYVNMRYEESIAAVPKLAGENARERRRREISYLNIHWFMSTLLDPEVPIPYTSPMCA</sequence>
<organism evidence="10 11">
    <name type="scientific">Caproiciproducens galactitolivorans</name>
    <dbReference type="NCBI Taxonomy" id="642589"/>
    <lineage>
        <taxon>Bacteria</taxon>
        <taxon>Bacillati</taxon>
        <taxon>Bacillota</taxon>
        <taxon>Clostridia</taxon>
        <taxon>Eubacteriales</taxon>
        <taxon>Acutalibacteraceae</taxon>
        <taxon>Caproiciproducens</taxon>
    </lineage>
</organism>
<feature type="domain" description="Glutamine amidotransferase type-2" evidence="9">
    <location>
        <begin position="2"/>
        <end position="220"/>
    </location>
</feature>
<keyword evidence="4" id="KW-0547">Nucleotide-binding</keyword>
<dbReference type="EC" id="6.3.5.4" evidence="3"/>
<dbReference type="Proteomes" id="UP001082703">
    <property type="component" value="Unassembled WGS sequence"/>
</dbReference>
<comment type="caution">
    <text evidence="10">The sequence shown here is derived from an EMBL/GenBank/DDBJ whole genome shotgun (WGS) entry which is preliminary data.</text>
</comment>
<dbReference type="PROSITE" id="PS51278">
    <property type="entry name" value="GATASE_TYPE_2"/>
    <property type="match status" value="1"/>
</dbReference>
<keyword evidence="5" id="KW-0067">ATP-binding</keyword>
<protein>
    <recommendedName>
        <fullName evidence="3">asparagine synthase (glutamine-hydrolyzing)</fullName>
        <ecNumber evidence="3">6.3.5.4</ecNumber>
    </recommendedName>
</protein>
<dbReference type="RefSeq" id="WP_268058066.1">
    <property type="nucleotide sequence ID" value="NZ_JAPOHA010000006.1"/>
</dbReference>
<evidence type="ECO:0000256" key="4">
    <source>
        <dbReference type="ARBA" id="ARBA00022741"/>
    </source>
</evidence>
<keyword evidence="6" id="KW-0061">Asparagine biosynthesis</keyword>
<dbReference type="GO" id="GO:0004066">
    <property type="term" value="F:asparagine synthase (glutamine-hydrolyzing) activity"/>
    <property type="evidence" value="ECO:0007669"/>
    <property type="project" value="UniProtKB-EC"/>
</dbReference>
<dbReference type="CDD" id="cd01991">
    <property type="entry name" value="Asn_synthase_B_C"/>
    <property type="match status" value="1"/>
</dbReference>
<keyword evidence="6" id="KW-0028">Amino-acid biosynthesis</keyword>
<dbReference type="CDD" id="cd00712">
    <property type="entry name" value="AsnB"/>
    <property type="match status" value="1"/>
</dbReference>
<dbReference type="Gene3D" id="3.60.20.10">
    <property type="entry name" value="Glutamine Phosphoribosylpyrophosphate, subunit 1, domain 1"/>
    <property type="match status" value="1"/>
</dbReference>
<reference evidence="10 11" key="1">
    <citation type="submission" date="2022-11" db="EMBL/GenBank/DDBJ databases">
        <authorList>
            <person name="Caiyu Z."/>
        </authorList>
    </citation>
    <scope>NUCLEOTIDE SEQUENCE [LARGE SCALE GENOMIC DNA]</scope>
    <source>
        <strain evidence="10 11">YR-4</strain>
    </source>
</reference>
<name>A0ABT4BSZ8_9FIRM</name>
<keyword evidence="10" id="KW-0436">Ligase</keyword>
<dbReference type="InterPro" id="IPR017932">
    <property type="entry name" value="GATase_2_dom"/>
</dbReference>
<evidence type="ECO:0000256" key="7">
    <source>
        <dbReference type="ARBA" id="ARBA00022962"/>
    </source>
</evidence>
<proteinExistence type="inferred from homology"/>
<evidence type="ECO:0000256" key="3">
    <source>
        <dbReference type="ARBA" id="ARBA00012737"/>
    </source>
</evidence>
<evidence type="ECO:0000313" key="11">
    <source>
        <dbReference type="Proteomes" id="UP001082703"/>
    </source>
</evidence>
<evidence type="ECO:0000256" key="5">
    <source>
        <dbReference type="ARBA" id="ARBA00022840"/>
    </source>
</evidence>
<dbReference type="InterPro" id="IPR006426">
    <property type="entry name" value="Asn_synth_AEB"/>
</dbReference>
<dbReference type="Pfam" id="PF00733">
    <property type="entry name" value="Asn_synthase"/>
    <property type="match status" value="1"/>
</dbReference>
<dbReference type="InterPro" id="IPR033738">
    <property type="entry name" value="AsnB_N"/>
</dbReference>
<dbReference type="SUPFAM" id="SSF56235">
    <property type="entry name" value="N-terminal nucleophile aminohydrolases (Ntn hydrolases)"/>
    <property type="match status" value="1"/>
</dbReference>
<dbReference type="EMBL" id="JAPOHA010000006">
    <property type="protein sequence ID" value="MCY1714012.1"/>
    <property type="molecule type" value="Genomic_DNA"/>
</dbReference>
<dbReference type="InterPro" id="IPR029055">
    <property type="entry name" value="Ntn_hydrolases_N"/>
</dbReference>
<comment type="similarity">
    <text evidence="2">Belongs to the asparagine synthetase family.</text>
</comment>
<evidence type="ECO:0000259" key="9">
    <source>
        <dbReference type="PROSITE" id="PS51278"/>
    </source>
</evidence>
<dbReference type="SUPFAM" id="SSF52402">
    <property type="entry name" value="Adenine nucleotide alpha hydrolases-like"/>
    <property type="match status" value="1"/>
</dbReference>
<evidence type="ECO:0000256" key="2">
    <source>
        <dbReference type="ARBA" id="ARBA00005752"/>
    </source>
</evidence>
<evidence type="ECO:0000256" key="1">
    <source>
        <dbReference type="ARBA" id="ARBA00005187"/>
    </source>
</evidence>
<dbReference type="Gene3D" id="3.40.50.620">
    <property type="entry name" value="HUPs"/>
    <property type="match status" value="1"/>
</dbReference>
<dbReference type="NCBIfam" id="TIGR01536">
    <property type="entry name" value="asn_synth_AEB"/>
    <property type="match status" value="1"/>
</dbReference>
<dbReference type="PANTHER" id="PTHR43284">
    <property type="entry name" value="ASPARAGINE SYNTHETASE (GLUTAMINE-HYDROLYZING)"/>
    <property type="match status" value="1"/>
</dbReference>
<evidence type="ECO:0000256" key="6">
    <source>
        <dbReference type="ARBA" id="ARBA00022888"/>
    </source>
</evidence>
<keyword evidence="11" id="KW-1185">Reference proteome</keyword>
<evidence type="ECO:0000256" key="8">
    <source>
        <dbReference type="ARBA" id="ARBA00048741"/>
    </source>
</evidence>
<dbReference type="InterPro" id="IPR001962">
    <property type="entry name" value="Asn_synthase"/>
</dbReference>
<comment type="pathway">
    <text evidence="1">Amino-acid biosynthesis; L-asparagine biosynthesis; L-asparagine from L-aspartate (L-Gln route): step 1/1.</text>
</comment>
<accession>A0ABT4BSZ8</accession>
<gene>
    <name evidence="10" type="primary">asnB</name>
    <name evidence="10" type="ORF">OUY18_07070</name>
</gene>